<feature type="compositionally biased region" description="Basic and acidic residues" evidence="1">
    <location>
        <begin position="225"/>
        <end position="237"/>
    </location>
</feature>
<gene>
    <name evidence="3" type="ORF">CEUTPL_LOCUS7512</name>
</gene>
<dbReference type="InterPro" id="IPR052797">
    <property type="entry name" value="RegFact_GeneExpr_CellDeath"/>
</dbReference>
<feature type="compositionally biased region" description="Acidic residues" evidence="1">
    <location>
        <begin position="239"/>
        <end position="266"/>
    </location>
</feature>
<feature type="domain" description="C2H2-type" evidence="2">
    <location>
        <begin position="38"/>
        <end position="59"/>
    </location>
</feature>
<evidence type="ECO:0000313" key="3">
    <source>
        <dbReference type="EMBL" id="CAG9766943.1"/>
    </source>
</evidence>
<dbReference type="PANTHER" id="PTHR33936">
    <property type="entry name" value="PROTEIN CBG17840"/>
    <property type="match status" value="1"/>
</dbReference>
<organism evidence="3 4">
    <name type="scientific">Ceutorhynchus assimilis</name>
    <name type="common">cabbage seed weevil</name>
    <dbReference type="NCBI Taxonomy" id="467358"/>
    <lineage>
        <taxon>Eukaryota</taxon>
        <taxon>Metazoa</taxon>
        <taxon>Ecdysozoa</taxon>
        <taxon>Arthropoda</taxon>
        <taxon>Hexapoda</taxon>
        <taxon>Insecta</taxon>
        <taxon>Pterygota</taxon>
        <taxon>Neoptera</taxon>
        <taxon>Endopterygota</taxon>
        <taxon>Coleoptera</taxon>
        <taxon>Polyphaga</taxon>
        <taxon>Cucujiformia</taxon>
        <taxon>Curculionidae</taxon>
        <taxon>Ceutorhynchinae</taxon>
        <taxon>Ceutorhynchus</taxon>
    </lineage>
</organism>
<accession>A0A9N9ML39</accession>
<dbReference type="SMART" id="SM00355">
    <property type="entry name" value="ZnF_C2H2"/>
    <property type="match status" value="2"/>
</dbReference>
<dbReference type="InterPro" id="IPR013087">
    <property type="entry name" value="Znf_C2H2_type"/>
</dbReference>
<dbReference type="PROSITE" id="PS00028">
    <property type="entry name" value="ZINC_FINGER_C2H2_1"/>
    <property type="match status" value="2"/>
</dbReference>
<feature type="compositionally biased region" description="Polar residues" evidence="1">
    <location>
        <begin position="169"/>
        <end position="188"/>
    </location>
</feature>
<dbReference type="InterPro" id="IPR036236">
    <property type="entry name" value="Znf_C2H2_sf"/>
</dbReference>
<keyword evidence="4" id="KW-1185">Reference proteome</keyword>
<dbReference type="PANTHER" id="PTHR33936:SF25">
    <property type="entry name" value="C2H2-TYPE DOMAIN-CONTAINING PROTEIN"/>
    <property type="match status" value="1"/>
</dbReference>
<reference evidence="3" key="1">
    <citation type="submission" date="2022-01" db="EMBL/GenBank/DDBJ databases">
        <authorList>
            <person name="King R."/>
        </authorList>
    </citation>
    <scope>NUCLEOTIDE SEQUENCE</scope>
</reference>
<dbReference type="Gene3D" id="3.30.160.60">
    <property type="entry name" value="Classic Zinc Finger"/>
    <property type="match status" value="1"/>
</dbReference>
<dbReference type="Pfam" id="PF00096">
    <property type="entry name" value="zf-C2H2"/>
    <property type="match status" value="1"/>
</dbReference>
<dbReference type="AlphaFoldDB" id="A0A9N9ML39"/>
<dbReference type="OrthoDB" id="6426693at2759"/>
<feature type="region of interest" description="Disordered" evidence="1">
    <location>
        <begin position="161"/>
        <end position="188"/>
    </location>
</feature>
<dbReference type="EMBL" id="OU892279">
    <property type="protein sequence ID" value="CAG9766943.1"/>
    <property type="molecule type" value="Genomic_DNA"/>
</dbReference>
<dbReference type="Proteomes" id="UP001152799">
    <property type="component" value="Chromosome 3"/>
</dbReference>
<feature type="region of interest" description="Disordered" evidence="1">
    <location>
        <begin position="220"/>
        <end position="281"/>
    </location>
</feature>
<proteinExistence type="predicted"/>
<feature type="domain" description="C2H2-type" evidence="2">
    <location>
        <begin position="8"/>
        <end position="29"/>
    </location>
</feature>
<sequence>MPKMPITCFRCGKCYSTQYNLNRHLKMFHGMNDTEFVCVKCKFFYKYSEVLRQHLKTVHNFENMMEEWTFENYDAFDMWLIQEQKTNNVRYLLTTIRKAATKGIEKHYFECQGFSKKKPHPHDKTKIKSACASQIILKKYTATDECLVTYYRSHYSHEPVEISEKENASKPSNMINTTENQDPQSENKSIPITLDELKSLKNDDVDETSKQAMYLLSKTQVQTTHDSETSLEDKLDTESPIEETLDTETPIEDTLDTETPMEDTLDTETPSPMEDTETSMEDKDRIKELRHEINLGLMQIIHNVENNDLSREQLEHILDHLTECVDFTKT</sequence>
<dbReference type="SUPFAM" id="SSF57667">
    <property type="entry name" value="beta-beta-alpha zinc fingers"/>
    <property type="match status" value="1"/>
</dbReference>
<protein>
    <recommendedName>
        <fullName evidence="2">C2H2-type domain-containing protein</fullName>
    </recommendedName>
</protein>
<name>A0A9N9ML39_9CUCU</name>
<evidence type="ECO:0000313" key="4">
    <source>
        <dbReference type="Proteomes" id="UP001152799"/>
    </source>
</evidence>
<evidence type="ECO:0000256" key="1">
    <source>
        <dbReference type="SAM" id="MobiDB-lite"/>
    </source>
</evidence>
<evidence type="ECO:0000259" key="2">
    <source>
        <dbReference type="PROSITE" id="PS00028"/>
    </source>
</evidence>